<dbReference type="Proteomes" id="UP001242314">
    <property type="component" value="Unassembled WGS sequence"/>
</dbReference>
<dbReference type="EMBL" id="JASGWX010000007">
    <property type="protein sequence ID" value="MDP4484426.1"/>
    <property type="molecule type" value="Genomic_DNA"/>
</dbReference>
<gene>
    <name evidence="1" type="ORF">QDH73_10430</name>
</gene>
<name>A0ABT9GEX3_9GAMM</name>
<evidence type="ECO:0000313" key="2">
    <source>
        <dbReference type="Proteomes" id="UP001242314"/>
    </source>
</evidence>
<accession>A0ABT9GEX3</accession>
<reference evidence="1 2" key="1">
    <citation type="submission" date="2023-04" db="EMBL/GenBank/DDBJ databases">
        <title>Novel Pseudoalteromonas species isolated from Pacific coral.</title>
        <authorList>
            <person name="Videau P."/>
            <person name="Shlafstein M.D."/>
            <person name="Oline D.K."/>
            <person name="Strangman W.K."/>
            <person name="Hahnke R.L."/>
            <person name="Saw J.H."/>
            <person name="Ushijima B."/>
        </authorList>
    </citation>
    <scope>NUCLEOTIDE SEQUENCE [LARGE SCALE GENOMIC DNA]</scope>
    <source>
        <strain evidence="1 2">LMG 14908</strain>
    </source>
</reference>
<sequence length="237" mass="27350">MKKIVFFLRIFDNEDYMNDFLNGKIYMNRLSYFRKIEESSESNRADEKEGLCAFWQPESGVFKVNGHTLTDFAAPIEMRLNHSDNLHVFCLFAGATNASNLSDQSKLSEIKNDLSVSKECAELGDYYVLIHNTPAFIKRMVKAIKTRNFLGSTGLVNYYDPNSFSGEFYNRPAFNKQDNYKQDNYKHQKEYRFAVDTQVVGDDALVLDIGDIRDIASISDTWDVKIDLKFSNMRKSV</sequence>
<dbReference type="RefSeq" id="WP_152609339.1">
    <property type="nucleotide sequence ID" value="NZ_JASGWX010000007.1"/>
</dbReference>
<protein>
    <submittedName>
        <fullName evidence="1">Uncharacterized protein</fullName>
    </submittedName>
</protein>
<proteinExistence type="predicted"/>
<keyword evidence="2" id="KW-1185">Reference proteome</keyword>
<organism evidence="1 2">
    <name type="scientific">Pseudoalteromonas distincta</name>
    <dbReference type="NCBI Taxonomy" id="77608"/>
    <lineage>
        <taxon>Bacteria</taxon>
        <taxon>Pseudomonadati</taxon>
        <taxon>Pseudomonadota</taxon>
        <taxon>Gammaproteobacteria</taxon>
        <taxon>Alteromonadales</taxon>
        <taxon>Pseudoalteromonadaceae</taxon>
        <taxon>Pseudoalteromonas</taxon>
    </lineage>
</organism>
<evidence type="ECO:0000313" key="1">
    <source>
        <dbReference type="EMBL" id="MDP4484426.1"/>
    </source>
</evidence>
<comment type="caution">
    <text evidence="1">The sequence shown here is derived from an EMBL/GenBank/DDBJ whole genome shotgun (WGS) entry which is preliminary data.</text>
</comment>